<dbReference type="Pfam" id="PF05940">
    <property type="entry name" value="NnrS"/>
    <property type="match status" value="1"/>
</dbReference>
<feature type="transmembrane region" description="Helical" evidence="1">
    <location>
        <begin position="171"/>
        <end position="194"/>
    </location>
</feature>
<dbReference type="Proteomes" id="UP000195442">
    <property type="component" value="Unassembled WGS sequence"/>
</dbReference>
<name>A0A1R4HJ90_9GAMM</name>
<dbReference type="InterPro" id="IPR010266">
    <property type="entry name" value="NnrS"/>
</dbReference>
<proteinExistence type="predicted"/>
<gene>
    <name evidence="2" type="ORF">CRENPOLYSF2_960006</name>
</gene>
<protein>
    <submittedName>
        <fullName evidence="2">NnrS family protein</fullName>
    </submittedName>
</protein>
<sequence length="392" mass="42423">MMKTHTIADYPLFALGFRVFFALAGLSALVLLVLWSAIFKGALTQDNYFSGTYWHAHEMLMGYSVAVIAGFLLTAVKNWTGAETITGKPLAGLALLWLYGRVVPFYEGLLPDVLIALVDFAFLPILAYQVSKPILHARQYRNLIFVGVLLLLGVGNGLMHSEILGFQKTGAAIGIQIVMATIIVLILIIAGRVFPFFTNRGLSATLVIKNPVLDALAIASAVLVFDLQIFGITGSVLAIAAVIAALANLVRVYSWYVQKIWYVPLLWVLYTGYGWLILGFVLTALSAYAVVLPSIAIHAFTVGGIGVLTVGMMARVSLGHTGRALRASNSIVVAFVLINLAALFRVVLPIALPAWYGSLIYLSILLWLAAFSLFVFVYLPILSSARVDGQQG</sequence>
<feature type="transmembrane region" description="Helical" evidence="1">
    <location>
        <begin position="231"/>
        <end position="253"/>
    </location>
</feature>
<feature type="transmembrane region" description="Helical" evidence="1">
    <location>
        <begin position="330"/>
        <end position="352"/>
    </location>
</feature>
<feature type="transmembrane region" description="Helical" evidence="1">
    <location>
        <begin position="295"/>
        <end position="318"/>
    </location>
</feature>
<keyword evidence="1" id="KW-1133">Transmembrane helix</keyword>
<keyword evidence="3" id="KW-1185">Reference proteome</keyword>
<feature type="transmembrane region" description="Helical" evidence="1">
    <location>
        <begin position="109"/>
        <end position="128"/>
    </location>
</feature>
<feature type="transmembrane region" description="Helical" evidence="1">
    <location>
        <begin position="206"/>
        <end position="225"/>
    </location>
</feature>
<feature type="transmembrane region" description="Helical" evidence="1">
    <location>
        <begin position="85"/>
        <end position="103"/>
    </location>
</feature>
<keyword evidence="1" id="KW-0812">Transmembrane</keyword>
<dbReference type="AlphaFoldDB" id="A0A1R4HJ90"/>
<accession>A0A1R4HJ90</accession>
<reference evidence="3" key="1">
    <citation type="submission" date="2017-02" db="EMBL/GenBank/DDBJ databases">
        <authorList>
            <person name="Daims H."/>
        </authorList>
    </citation>
    <scope>NUCLEOTIDE SEQUENCE [LARGE SCALE GENOMIC DNA]</scope>
</reference>
<evidence type="ECO:0000313" key="2">
    <source>
        <dbReference type="EMBL" id="SJM96287.1"/>
    </source>
</evidence>
<keyword evidence="1" id="KW-0472">Membrane</keyword>
<dbReference type="EMBL" id="FUKJ01000464">
    <property type="protein sequence ID" value="SJM96287.1"/>
    <property type="molecule type" value="Genomic_DNA"/>
</dbReference>
<organism evidence="2 3">
    <name type="scientific">Crenothrix polyspora</name>
    <dbReference type="NCBI Taxonomy" id="360316"/>
    <lineage>
        <taxon>Bacteria</taxon>
        <taxon>Pseudomonadati</taxon>
        <taxon>Pseudomonadota</taxon>
        <taxon>Gammaproteobacteria</taxon>
        <taxon>Methylococcales</taxon>
        <taxon>Crenotrichaceae</taxon>
        <taxon>Crenothrix</taxon>
    </lineage>
</organism>
<feature type="transmembrane region" description="Helical" evidence="1">
    <location>
        <begin position="265"/>
        <end position="289"/>
    </location>
</feature>
<feature type="transmembrane region" description="Helical" evidence="1">
    <location>
        <begin position="12"/>
        <end position="39"/>
    </location>
</feature>
<feature type="transmembrane region" description="Helical" evidence="1">
    <location>
        <begin position="59"/>
        <end position="76"/>
    </location>
</feature>
<evidence type="ECO:0000256" key="1">
    <source>
        <dbReference type="SAM" id="Phobius"/>
    </source>
</evidence>
<feature type="transmembrane region" description="Helical" evidence="1">
    <location>
        <begin position="140"/>
        <end position="159"/>
    </location>
</feature>
<feature type="transmembrane region" description="Helical" evidence="1">
    <location>
        <begin position="358"/>
        <end position="381"/>
    </location>
</feature>
<evidence type="ECO:0000313" key="3">
    <source>
        <dbReference type="Proteomes" id="UP000195442"/>
    </source>
</evidence>